<dbReference type="AlphaFoldDB" id="A0A399QZA2"/>
<dbReference type="RefSeq" id="WP_119379656.1">
    <property type="nucleotide sequence ID" value="NZ_QWGB01000005.1"/>
</dbReference>
<gene>
    <name evidence="2" type="ORF">D1224_09595</name>
</gene>
<feature type="domain" description="HTH cro/C1-type" evidence="1">
    <location>
        <begin position="30"/>
        <end position="76"/>
    </location>
</feature>
<evidence type="ECO:0000313" key="2">
    <source>
        <dbReference type="EMBL" id="RIJ24466.1"/>
    </source>
</evidence>
<comment type="caution">
    <text evidence="2">The sequence shown here is derived from an EMBL/GenBank/DDBJ whole genome shotgun (WGS) entry which is preliminary data.</text>
</comment>
<name>A0A399QZA2_9PROT</name>
<dbReference type="EMBL" id="QWGB01000005">
    <property type="protein sequence ID" value="RIJ24466.1"/>
    <property type="molecule type" value="Genomic_DNA"/>
</dbReference>
<evidence type="ECO:0000259" key="1">
    <source>
        <dbReference type="PROSITE" id="PS50943"/>
    </source>
</evidence>
<dbReference type="InterPro" id="IPR001387">
    <property type="entry name" value="Cro/C1-type_HTH"/>
</dbReference>
<sequence>MTNLNFADKQYSGERFRHWFAHTIDKQSELTVEKIAKELGYTRHHAVQQWIDGKGKPSWRHLPKLAELLNVDQAVLIPLFVDAQIDDPDVREEVFEAASHTVPKWEYPMIEIARSIYIDGNPAVWDHYKPDYLS</sequence>
<protein>
    <submittedName>
        <fullName evidence="2">XRE family transcriptional regulator</fullName>
    </submittedName>
</protein>
<dbReference type="GO" id="GO:0003677">
    <property type="term" value="F:DNA binding"/>
    <property type="evidence" value="ECO:0007669"/>
    <property type="project" value="InterPro"/>
</dbReference>
<evidence type="ECO:0000313" key="3">
    <source>
        <dbReference type="Proteomes" id="UP000265431"/>
    </source>
</evidence>
<organism evidence="2 3">
    <name type="scientific">Henriciella barbarensis</name>
    <dbReference type="NCBI Taxonomy" id="86342"/>
    <lineage>
        <taxon>Bacteria</taxon>
        <taxon>Pseudomonadati</taxon>
        <taxon>Pseudomonadota</taxon>
        <taxon>Alphaproteobacteria</taxon>
        <taxon>Hyphomonadales</taxon>
        <taxon>Hyphomonadaceae</taxon>
        <taxon>Henriciella</taxon>
    </lineage>
</organism>
<reference evidence="2 3" key="1">
    <citation type="submission" date="2018-08" db="EMBL/GenBank/DDBJ databases">
        <title>Henriciella mobilis sp. nov., isolated from seawater.</title>
        <authorList>
            <person name="Cheng H."/>
            <person name="Wu Y.-H."/>
            <person name="Xu X.-W."/>
            <person name="Guo L.-L."/>
        </authorList>
    </citation>
    <scope>NUCLEOTIDE SEQUENCE [LARGE SCALE GENOMIC DNA]</scope>
    <source>
        <strain evidence="2 3">CCUG66934</strain>
    </source>
</reference>
<dbReference type="Gene3D" id="1.10.260.40">
    <property type="entry name" value="lambda repressor-like DNA-binding domains"/>
    <property type="match status" value="1"/>
</dbReference>
<dbReference type="InterPro" id="IPR010982">
    <property type="entry name" value="Lambda_DNA-bd_dom_sf"/>
</dbReference>
<dbReference type="OrthoDB" id="7859023at2"/>
<dbReference type="Proteomes" id="UP000265431">
    <property type="component" value="Unassembled WGS sequence"/>
</dbReference>
<dbReference type="SUPFAM" id="SSF47413">
    <property type="entry name" value="lambda repressor-like DNA-binding domains"/>
    <property type="match status" value="1"/>
</dbReference>
<dbReference type="CDD" id="cd00093">
    <property type="entry name" value="HTH_XRE"/>
    <property type="match status" value="1"/>
</dbReference>
<keyword evidence="3" id="KW-1185">Reference proteome</keyword>
<accession>A0A399QZA2</accession>
<dbReference type="PROSITE" id="PS50943">
    <property type="entry name" value="HTH_CROC1"/>
    <property type="match status" value="1"/>
</dbReference>
<proteinExistence type="predicted"/>